<dbReference type="STRING" id="1797197.A2Y75_08795"/>
<dbReference type="InterPro" id="IPR000905">
    <property type="entry name" value="Gcp-like_dom"/>
</dbReference>
<evidence type="ECO:0000313" key="2">
    <source>
        <dbReference type="EMBL" id="OFW56650.1"/>
    </source>
</evidence>
<feature type="domain" description="Gcp-like" evidence="1">
    <location>
        <begin position="31"/>
        <end position="128"/>
    </location>
</feature>
<reference evidence="2 3" key="1">
    <citation type="journal article" date="2016" name="Nat. Commun.">
        <title>Thousands of microbial genomes shed light on interconnected biogeochemical processes in an aquifer system.</title>
        <authorList>
            <person name="Anantharaman K."/>
            <person name="Brown C.T."/>
            <person name="Hug L.A."/>
            <person name="Sharon I."/>
            <person name="Castelle C.J."/>
            <person name="Probst A.J."/>
            <person name="Thomas B.C."/>
            <person name="Singh A."/>
            <person name="Wilkins M.J."/>
            <person name="Karaoz U."/>
            <person name="Brodie E.L."/>
            <person name="Williams K.H."/>
            <person name="Hubbard S.S."/>
            <person name="Banfield J.F."/>
        </authorList>
    </citation>
    <scope>NUCLEOTIDE SEQUENCE [LARGE SCALE GENOMIC DNA]</scope>
</reference>
<dbReference type="Proteomes" id="UP000177876">
    <property type="component" value="Unassembled WGS sequence"/>
</dbReference>
<dbReference type="Gene3D" id="3.30.420.40">
    <property type="match status" value="2"/>
</dbReference>
<dbReference type="InterPro" id="IPR043129">
    <property type="entry name" value="ATPase_NBD"/>
</dbReference>
<dbReference type="AlphaFoldDB" id="A0A1F2WII1"/>
<dbReference type="Pfam" id="PF00814">
    <property type="entry name" value="TsaD"/>
    <property type="match status" value="1"/>
</dbReference>
<accession>A0A1F2WII1</accession>
<name>A0A1F2WII1_9ACTN</name>
<proteinExistence type="predicted"/>
<evidence type="ECO:0000313" key="3">
    <source>
        <dbReference type="Proteomes" id="UP000177876"/>
    </source>
</evidence>
<organism evidence="2 3">
    <name type="scientific">Candidatus Solincola sediminis</name>
    <dbReference type="NCBI Taxonomy" id="1797199"/>
    <lineage>
        <taxon>Bacteria</taxon>
        <taxon>Bacillati</taxon>
        <taxon>Actinomycetota</taxon>
        <taxon>Candidatus Geothermincolia</taxon>
        <taxon>Candidatus Geothermincolales</taxon>
        <taxon>Candidatus Geothermincolaceae</taxon>
        <taxon>Candidatus Solincola</taxon>
    </lineage>
</organism>
<gene>
    <name evidence="2" type="ORF">A2Y75_08795</name>
</gene>
<dbReference type="SUPFAM" id="SSF53067">
    <property type="entry name" value="Actin-like ATPase domain"/>
    <property type="match status" value="2"/>
</dbReference>
<protein>
    <submittedName>
        <fullName evidence="2">tRNA (Adenosine(37)-N6)-threonylcarbamoyltransferase complex dimerization subunit type 1 TsaB</fullName>
    </submittedName>
</protein>
<dbReference type="GO" id="GO:0002949">
    <property type="term" value="P:tRNA threonylcarbamoyladenosine modification"/>
    <property type="evidence" value="ECO:0007669"/>
    <property type="project" value="InterPro"/>
</dbReference>
<dbReference type="GO" id="GO:0016740">
    <property type="term" value="F:transferase activity"/>
    <property type="evidence" value="ECO:0007669"/>
    <property type="project" value="UniProtKB-KW"/>
</dbReference>
<evidence type="ECO:0000259" key="1">
    <source>
        <dbReference type="Pfam" id="PF00814"/>
    </source>
</evidence>
<comment type="caution">
    <text evidence="2">The sequence shown here is derived from an EMBL/GenBank/DDBJ whole genome shotgun (WGS) entry which is preliminary data.</text>
</comment>
<dbReference type="EMBL" id="MELK01000042">
    <property type="protein sequence ID" value="OFW56650.1"/>
    <property type="molecule type" value="Genomic_DNA"/>
</dbReference>
<dbReference type="InterPro" id="IPR022496">
    <property type="entry name" value="T6A_TsaB"/>
</dbReference>
<dbReference type="NCBIfam" id="TIGR03725">
    <property type="entry name" value="T6A_YeaZ"/>
    <property type="match status" value="1"/>
</dbReference>
<keyword evidence="2" id="KW-0808">Transferase</keyword>
<sequence>MTDWVLSLDLSSPQGILALEGHGKLFHREVAAGSRVSQLFVEADELLSLAGIDFKDIGAIGVAKGPGSFTGIRVAVMAAKTLAMVAHLPLVAPASLEVIAEGCRGPVEAVMVALDARRGEVYYGLYRLDSPIPATLEKPHVARPDLAAASLIQWQDRLPGTIGLTGSGLKAYEDAWPAGMLIIEKAGPDAQGLSRLCRNYYRSGRVEEALQLMPLYLRRPDLGGGATCA</sequence>